<dbReference type="InterPro" id="IPR025124">
    <property type="entry name" value="Gag1-like_clamp"/>
</dbReference>
<dbReference type="PANTHER" id="PTHR33373">
    <property type="entry name" value="OS07G0479600 PROTEIN"/>
    <property type="match status" value="1"/>
</dbReference>
<evidence type="ECO:0000313" key="3">
    <source>
        <dbReference type="Proteomes" id="UP001189624"/>
    </source>
</evidence>
<dbReference type="AlphaFoldDB" id="A0AA86SVR5"/>
<dbReference type="PANTHER" id="PTHR33373:SF27">
    <property type="entry name" value="DUF4050 FAMILY PROTEIN"/>
    <property type="match status" value="1"/>
</dbReference>
<organism evidence="2 3">
    <name type="scientific">Sphenostylis stenocarpa</name>
    <dbReference type="NCBI Taxonomy" id="92480"/>
    <lineage>
        <taxon>Eukaryota</taxon>
        <taxon>Viridiplantae</taxon>
        <taxon>Streptophyta</taxon>
        <taxon>Embryophyta</taxon>
        <taxon>Tracheophyta</taxon>
        <taxon>Spermatophyta</taxon>
        <taxon>Magnoliopsida</taxon>
        <taxon>eudicotyledons</taxon>
        <taxon>Gunneridae</taxon>
        <taxon>Pentapetalae</taxon>
        <taxon>rosids</taxon>
        <taxon>fabids</taxon>
        <taxon>Fabales</taxon>
        <taxon>Fabaceae</taxon>
        <taxon>Papilionoideae</taxon>
        <taxon>50 kb inversion clade</taxon>
        <taxon>NPAAA clade</taxon>
        <taxon>indigoferoid/millettioid clade</taxon>
        <taxon>Phaseoleae</taxon>
        <taxon>Sphenostylis</taxon>
    </lineage>
</organism>
<proteinExistence type="predicted"/>
<accession>A0AA86SVR5</accession>
<dbReference type="EMBL" id="OY731406">
    <property type="protein sequence ID" value="CAJ1973721.1"/>
    <property type="molecule type" value="Genomic_DNA"/>
</dbReference>
<evidence type="ECO:0000313" key="2">
    <source>
        <dbReference type="EMBL" id="CAJ1973721.1"/>
    </source>
</evidence>
<evidence type="ECO:0000259" key="1">
    <source>
        <dbReference type="Pfam" id="PF13259"/>
    </source>
</evidence>
<gene>
    <name evidence="2" type="ORF">AYBTSS11_LOCUS25785</name>
</gene>
<dbReference type="Gramene" id="rna-AYBTSS11_LOCUS25785">
    <property type="protein sequence ID" value="CAJ1973721.1"/>
    <property type="gene ID" value="gene-AYBTSS11_LOCUS25785"/>
</dbReference>
<keyword evidence="3" id="KW-1185">Reference proteome</keyword>
<name>A0AA86SVR5_9FABA</name>
<feature type="domain" description="Gag1-like clamp" evidence="1">
    <location>
        <begin position="92"/>
        <end position="206"/>
    </location>
</feature>
<reference evidence="2" key="1">
    <citation type="submission" date="2023-10" db="EMBL/GenBank/DDBJ databases">
        <authorList>
            <person name="Domelevo Entfellner J.-B."/>
        </authorList>
    </citation>
    <scope>NUCLEOTIDE SEQUENCE</scope>
</reference>
<dbReference type="Pfam" id="PF13259">
    <property type="entry name" value="clamp_Gag1-like"/>
    <property type="match status" value="1"/>
</dbReference>
<sequence>MFHLGSVRFSLAWGKLDRALQFIALSRIPLKLSRGCLGCFPNPPLIKGQAMNKDISEDFWSSSAFEIDQSAFQSQKSFSSVVIPSDPQSSSGSLLTWNQMRRHWVGNRRPENKKEVGEPVIRCKSIFNTRKLMESWNWSMTVGFISMIKVTSQNVCLVQMLEFLLYSWNATYESLMGTDKPFPRPIPLGEMVDFLGDIWELEGLYD</sequence>
<dbReference type="Proteomes" id="UP001189624">
    <property type="component" value="Chromosome 9"/>
</dbReference>
<protein>
    <recommendedName>
        <fullName evidence="1">Gag1-like clamp domain-containing protein</fullName>
    </recommendedName>
</protein>